<dbReference type="Proteomes" id="UP000186922">
    <property type="component" value="Unassembled WGS sequence"/>
</dbReference>
<dbReference type="AlphaFoldDB" id="A0A1D1W427"/>
<gene>
    <name evidence="1" type="primary">RvY_17358-1</name>
    <name evidence="1" type="synonym">RvY_17358.1</name>
    <name evidence="1" type="ORF">RvY_17358</name>
</gene>
<protein>
    <submittedName>
        <fullName evidence="1">Uncharacterized protein</fullName>
    </submittedName>
</protein>
<proteinExistence type="predicted"/>
<organism evidence="1 2">
    <name type="scientific">Ramazzottius varieornatus</name>
    <name type="common">Water bear</name>
    <name type="synonym">Tardigrade</name>
    <dbReference type="NCBI Taxonomy" id="947166"/>
    <lineage>
        <taxon>Eukaryota</taxon>
        <taxon>Metazoa</taxon>
        <taxon>Ecdysozoa</taxon>
        <taxon>Tardigrada</taxon>
        <taxon>Eutardigrada</taxon>
        <taxon>Parachela</taxon>
        <taxon>Hypsibioidea</taxon>
        <taxon>Ramazzottiidae</taxon>
        <taxon>Ramazzottius</taxon>
    </lineage>
</organism>
<accession>A0A1D1W427</accession>
<name>A0A1D1W427_RAMVA</name>
<reference evidence="1 2" key="1">
    <citation type="journal article" date="2016" name="Nat. Commun.">
        <title>Extremotolerant tardigrade genome and improved radiotolerance of human cultured cells by tardigrade-unique protein.</title>
        <authorList>
            <person name="Hashimoto T."/>
            <person name="Horikawa D.D."/>
            <person name="Saito Y."/>
            <person name="Kuwahara H."/>
            <person name="Kozuka-Hata H."/>
            <person name="Shin-I T."/>
            <person name="Minakuchi Y."/>
            <person name="Ohishi K."/>
            <person name="Motoyama A."/>
            <person name="Aizu T."/>
            <person name="Enomoto A."/>
            <person name="Kondo K."/>
            <person name="Tanaka S."/>
            <person name="Hara Y."/>
            <person name="Koshikawa S."/>
            <person name="Sagara H."/>
            <person name="Miura T."/>
            <person name="Yokobori S."/>
            <person name="Miyagawa K."/>
            <person name="Suzuki Y."/>
            <person name="Kubo T."/>
            <person name="Oyama M."/>
            <person name="Kohara Y."/>
            <person name="Fujiyama A."/>
            <person name="Arakawa K."/>
            <person name="Katayama T."/>
            <person name="Toyoda A."/>
            <person name="Kunieda T."/>
        </authorList>
    </citation>
    <scope>NUCLEOTIDE SEQUENCE [LARGE SCALE GENOMIC DNA]</scope>
    <source>
        <strain evidence="1 2">YOKOZUNA-1</strain>
    </source>
</reference>
<dbReference type="EMBL" id="BDGG01000015">
    <property type="protein sequence ID" value="GAV07533.1"/>
    <property type="molecule type" value="Genomic_DNA"/>
</dbReference>
<comment type="caution">
    <text evidence="1">The sequence shown here is derived from an EMBL/GenBank/DDBJ whole genome shotgun (WGS) entry which is preliminary data.</text>
</comment>
<sequence length="61" mass="6882">MEDLVDSGQEVSVFMTLTATYKIRIHDMIEHGSEVLKMSVKIATPHVYVIDITSTYLPKQA</sequence>
<keyword evidence="2" id="KW-1185">Reference proteome</keyword>
<evidence type="ECO:0000313" key="2">
    <source>
        <dbReference type="Proteomes" id="UP000186922"/>
    </source>
</evidence>
<evidence type="ECO:0000313" key="1">
    <source>
        <dbReference type="EMBL" id="GAV07533.1"/>
    </source>
</evidence>